<accession>C6PTU3</accession>
<name>C6PTU3_9CLOT</name>
<dbReference type="InterPro" id="IPR014729">
    <property type="entry name" value="Rossmann-like_a/b/a_fold"/>
</dbReference>
<feature type="domain" description="Electron transfer flavoprotein alpha/beta-subunit N-terminal" evidence="2">
    <location>
        <begin position="26"/>
        <end position="221"/>
    </location>
</feature>
<dbReference type="EMBL" id="ACVI01000032">
    <property type="protein sequence ID" value="EET87333.1"/>
    <property type="molecule type" value="Genomic_DNA"/>
</dbReference>
<dbReference type="InterPro" id="IPR033948">
    <property type="entry name" value="ETF_beta_N"/>
</dbReference>
<evidence type="ECO:0000313" key="3">
    <source>
        <dbReference type="EMBL" id="EET87333.1"/>
    </source>
</evidence>
<dbReference type="Proteomes" id="UP000004198">
    <property type="component" value="Unassembled WGS sequence"/>
</dbReference>
<dbReference type="PIRSF" id="PIRSF000090">
    <property type="entry name" value="Beta-ETF"/>
    <property type="match status" value="1"/>
</dbReference>
<dbReference type="SUPFAM" id="SSF52402">
    <property type="entry name" value="Adenine nucleotide alpha hydrolases-like"/>
    <property type="match status" value="1"/>
</dbReference>
<reference evidence="3 4" key="1">
    <citation type="submission" date="2009-06" db="EMBL/GenBank/DDBJ databases">
        <title>The draft genome of Clostridium carboxidivorans P7.</title>
        <authorList>
            <consortium name="US DOE Joint Genome Institute (JGI-PGF)"/>
            <person name="Lucas S."/>
            <person name="Copeland A."/>
            <person name="Lapidus A."/>
            <person name="Glavina del Rio T."/>
            <person name="Tice H."/>
            <person name="Bruce D."/>
            <person name="Goodwin L."/>
            <person name="Pitluck S."/>
            <person name="Larimer F."/>
            <person name="Land M.L."/>
            <person name="Hauser L."/>
            <person name="Hemme C.L."/>
        </authorList>
    </citation>
    <scope>NUCLEOTIDE SEQUENCE [LARGE SCALE GENOMIC DNA]</scope>
    <source>
        <strain evidence="3 4">P7</strain>
    </source>
</reference>
<dbReference type="PANTHER" id="PTHR21294">
    <property type="entry name" value="ELECTRON TRANSFER FLAVOPROTEIN BETA-SUBUNIT"/>
    <property type="match status" value="1"/>
</dbReference>
<dbReference type="Pfam" id="PF01012">
    <property type="entry name" value="ETF"/>
    <property type="match status" value="1"/>
</dbReference>
<proteinExistence type="predicted"/>
<dbReference type="SMART" id="SM00893">
    <property type="entry name" value="ETF"/>
    <property type="match status" value="1"/>
</dbReference>
<dbReference type="GO" id="GO:0009055">
    <property type="term" value="F:electron transfer activity"/>
    <property type="evidence" value="ECO:0007669"/>
    <property type="project" value="InterPro"/>
</dbReference>
<evidence type="ECO:0000256" key="1">
    <source>
        <dbReference type="ARBA" id="ARBA00042002"/>
    </source>
</evidence>
<dbReference type="InterPro" id="IPR014730">
    <property type="entry name" value="ETF_a/b_N"/>
</dbReference>
<gene>
    <name evidence="3" type="ORF">CcarbDRAFT_2210</name>
</gene>
<dbReference type="eggNOG" id="COG2086">
    <property type="taxonomic scope" value="Bacteria"/>
</dbReference>
<evidence type="ECO:0000313" key="4">
    <source>
        <dbReference type="Proteomes" id="UP000004198"/>
    </source>
</evidence>
<dbReference type="CDD" id="cd01714">
    <property type="entry name" value="ETF_beta"/>
    <property type="match status" value="1"/>
</dbReference>
<dbReference type="PANTHER" id="PTHR21294:SF17">
    <property type="entry name" value="PROTEIN FIXA"/>
    <property type="match status" value="1"/>
</dbReference>
<dbReference type="AlphaFoldDB" id="C6PTU3"/>
<dbReference type="InterPro" id="IPR012255">
    <property type="entry name" value="ETF_b"/>
</dbReference>
<dbReference type="Gene3D" id="3.40.50.620">
    <property type="entry name" value="HUPs"/>
    <property type="match status" value="1"/>
</dbReference>
<keyword evidence="4" id="KW-1185">Reference proteome</keyword>
<evidence type="ECO:0000259" key="2">
    <source>
        <dbReference type="SMART" id="SM00893"/>
    </source>
</evidence>
<organism evidence="3 4">
    <name type="scientific">Clostridium carboxidivorans P7</name>
    <dbReference type="NCBI Taxonomy" id="536227"/>
    <lineage>
        <taxon>Bacteria</taxon>
        <taxon>Bacillati</taxon>
        <taxon>Bacillota</taxon>
        <taxon>Clostridia</taxon>
        <taxon>Eubacteriales</taxon>
        <taxon>Clostridiaceae</taxon>
        <taxon>Clostridium</taxon>
    </lineage>
</organism>
<sequence>MKVMQILVCVKQVPDDSVEIHLDNKVKKPNLNGVTPVANAFDTYALELAVRFMEAHGGNVSVLTVGAEDSLNTLKNCLAVGAQEAFFIKDDLYADLDALGTAHVLADAVHKIEKDKDIKFDLILCGKESTDEITGQVGAMLAEELGTSFVSSAVEINLEENAMSVHQETEEGYNVVSLDSPAVITISKPNYDPRYPTIKTKMKSRKAVIPTYSSAEIGEVKQAKARCIEYVEPPKRAAGIKIQEKDATLAVSTALEQMKKDKAI</sequence>
<protein>
    <recommendedName>
        <fullName evidence="1">Electron transfer flavoprotein small subunit</fullName>
    </recommendedName>
</protein>
<comment type="caution">
    <text evidence="3">The sequence shown here is derived from an EMBL/GenBank/DDBJ whole genome shotgun (WGS) entry which is preliminary data.</text>
</comment>
<dbReference type="STRING" id="536227.Ccar_11430"/>